<gene>
    <name evidence="1" type="ORF">P0Y50_06070</name>
</gene>
<sequence length="66" mass="6796">MKTVKFIGGHGSPQAGKPVHVNPEAVGIVFEGQGSKHDRPVTAIHCGGFPVLVAGSIEDVLAALHE</sequence>
<proteinExistence type="predicted"/>
<name>A0AAJ5X2F6_9CAUL</name>
<dbReference type="Proteomes" id="UP001213664">
    <property type="component" value="Chromosome"/>
</dbReference>
<evidence type="ECO:0000313" key="1">
    <source>
        <dbReference type="EMBL" id="WEK41170.1"/>
    </source>
</evidence>
<protein>
    <submittedName>
        <fullName evidence="1">Uncharacterized protein</fullName>
    </submittedName>
</protein>
<dbReference type="AlphaFoldDB" id="A0AAJ5X2F6"/>
<evidence type="ECO:0000313" key="2">
    <source>
        <dbReference type="Proteomes" id="UP001213664"/>
    </source>
</evidence>
<accession>A0AAJ5X2F6</accession>
<dbReference type="EMBL" id="CP119326">
    <property type="protein sequence ID" value="WEK41170.1"/>
    <property type="molecule type" value="Genomic_DNA"/>
</dbReference>
<reference evidence="1" key="1">
    <citation type="submission" date="2023-03" db="EMBL/GenBank/DDBJ databases">
        <title>Andean soil-derived lignocellulolytic bacterial consortium as a source of novel taxa and putative plastic-active enzymes.</title>
        <authorList>
            <person name="Diaz-Garcia L."/>
            <person name="Chuvochina M."/>
            <person name="Feuerriegel G."/>
            <person name="Bunk B."/>
            <person name="Sproer C."/>
            <person name="Streit W.R."/>
            <person name="Rodriguez L.M."/>
            <person name="Overmann J."/>
            <person name="Jimenez D.J."/>
        </authorList>
    </citation>
    <scope>NUCLEOTIDE SEQUENCE</scope>
    <source>
        <strain evidence="1">MAG 833</strain>
    </source>
</reference>
<organism evidence="1 2">
    <name type="scientific">Candidatus Brevundimonas colombiensis</name>
    <dbReference type="NCBI Taxonomy" id="3121376"/>
    <lineage>
        <taxon>Bacteria</taxon>
        <taxon>Pseudomonadati</taxon>
        <taxon>Pseudomonadota</taxon>
        <taxon>Alphaproteobacteria</taxon>
        <taxon>Caulobacterales</taxon>
        <taxon>Caulobacteraceae</taxon>
        <taxon>Brevundimonas</taxon>
    </lineage>
</organism>